<dbReference type="SUPFAM" id="SSF46785">
    <property type="entry name" value="Winged helix' DNA-binding domain"/>
    <property type="match status" value="1"/>
</dbReference>
<evidence type="ECO:0000256" key="1">
    <source>
        <dbReference type="ARBA" id="ARBA00009437"/>
    </source>
</evidence>
<dbReference type="Gene3D" id="3.40.190.290">
    <property type="match status" value="1"/>
</dbReference>
<protein>
    <submittedName>
        <fullName evidence="6">HTH-type transcriptional regulator DmlR</fullName>
    </submittedName>
</protein>
<dbReference type="PROSITE" id="PS50931">
    <property type="entry name" value="HTH_LYSR"/>
    <property type="match status" value="1"/>
</dbReference>
<evidence type="ECO:0000313" key="6">
    <source>
        <dbReference type="EMBL" id="SLN41554.1"/>
    </source>
</evidence>
<evidence type="ECO:0000256" key="3">
    <source>
        <dbReference type="ARBA" id="ARBA00023125"/>
    </source>
</evidence>
<dbReference type="PANTHER" id="PTHR30537:SF5">
    <property type="entry name" value="HTH-TYPE TRANSCRIPTIONAL ACTIVATOR TTDR-RELATED"/>
    <property type="match status" value="1"/>
</dbReference>
<evidence type="ECO:0000313" key="7">
    <source>
        <dbReference type="Proteomes" id="UP000193200"/>
    </source>
</evidence>
<name>A0A1Y5SNA4_9PROT</name>
<dbReference type="InterPro" id="IPR005119">
    <property type="entry name" value="LysR_subst-bd"/>
</dbReference>
<dbReference type="AlphaFoldDB" id="A0A1Y5SNA4"/>
<keyword evidence="4" id="KW-0804">Transcription</keyword>
<dbReference type="InterPro" id="IPR000847">
    <property type="entry name" value="LysR_HTH_N"/>
</dbReference>
<comment type="similarity">
    <text evidence="1">Belongs to the LysR transcriptional regulatory family.</text>
</comment>
<dbReference type="GO" id="GO:0003677">
    <property type="term" value="F:DNA binding"/>
    <property type="evidence" value="ECO:0007669"/>
    <property type="project" value="UniProtKB-KW"/>
</dbReference>
<dbReference type="Proteomes" id="UP000193200">
    <property type="component" value="Unassembled WGS sequence"/>
</dbReference>
<evidence type="ECO:0000256" key="2">
    <source>
        <dbReference type="ARBA" id="ARBA00023015"/>
    </source>
</evidence>
<dbReference type="GO" id="GO:0003700">
    <property type="term" value="F:DNA-binding transcription factor activity"/>
    <property type="evidence" value="ECO:0007669"/>
    <property type="project" value="InterPro"/>
</dbReference>
<dbReference type="SUPFAM" id="SSF53850">
    <property type="entry name" value="Periplasmic binding protein-like II"/>
    <property type="match status" value="1"/>
</dbReference>
<dbReference type="InParanoid" id="A0A1Y5SNA4"/>
<evidence type="ECO:0000256" key="4">
    <source>
        <dbReference type="ARBA" id="ARBA00023163"/>
    </source>
</evidence>
<gene>
    <name evidence="6" type="primary">dmlR_5</name>
    <name evidence="6" type="ORF">OCH7691_01765</name>
</gene>
<dbReference type="FunFam" id="3.40.190.290:FF:000001">
    <property type="entry name" value="Transcriptional regulator, LysR family"/>
    <property type="match status" value="1"/>
</dbReference>
<keyword evidence="2" id="KW-0805">Transcription regulation</keyword>
<dbReference type="OrthoDB" id="9786526at2"/>
<dbReference type="FunCoup" id="A0A1Y5SNA4">
    <property type="interactions" value="51"/>
</dbReference>
<dbReference type="PANTHER" id="PTHR30537">
    <property type="entry name" value="HTH-TYPE TRANSCRIPTIONAL REGULATOR"/>
    <property type="match status" value="1"/>
</dbReference>
<dbReference type="Pfam" id="PF00126">
    <property type="entry name" value="HTH_1"/>
    <property type="match status" value="1"/>
</dbReference>
<dbReference type="Pfam" id="PF03466">
    <property type="entry name" value="LysR_substrate"/>
    <property type="match status" value="1"/>
</dbReference>
<dbReference type="InterPro" id="IPR058163">
    <property type="entry name" value="LysR-type_TF_proteobact-type"/>
</dbReference>
<proteinExistence type="inferred from homology"/>
<evidence type="ECO:0000259" key="5">
    <source>
        <dbReference type="PROSITE" id="PS50931"/>
    </source>
</evidence>
<keyword evidence="7" id="KW-1185">Reference proteome</keyword>
<feature type="domain" description="HTH lysR-type" evidence="5">
    <location>
        <begin position="1"/>
        <end position="59"/>
    </location>
</feature>
<keyword evidence="3" id="KW-0238">DNA-binding</keyword>
<dbReference type="CDD" id="cd08422">
    <property type="entry name" value="PBP2_CrgA_like"/>
    <property type="match status" value="1"/>
</dbReference>
<dbReference type="RefSeq" id="WP_085882981.1">
    <property type="nucleotide sequence ID" value="NZ_FWFR01000001.1"/>
</dbReference>
<sequence>MDELTCIRTFLQVVEAGSFSAVARQKNTTASSIARQVGALEKLLGVRLINRTTRTQNLTDPGHLYYQQMAGVIGRIDNINTDVSSYQKSVKGMLRVQLRTSVATEVILPEIPRFLRENPELSLDIQLSDETIDLIKNQIDVAVWLGKLDDSSNVARRLSKSHRVVCGSPAYFAEHGTPKHPAELAEHNCLIYKGAHYRSTWAFAWDGKSMEISVSGNMQTSSSTVLMKAAVNGLGIMVTQEWMARQAIANGDLVRVLDQYEVSPTTQDTALYAVYPHGHRISPNTRAFVDFLVSLFTQDNGCPEQS</sequence>
<organism evidence="6 7">
    <name type="scientific">Oceanibacterium hippocampi</name>
    <dbReference type="NCBI Taxonomy" id="745714"/>
    <lineage>
        <taxon>Bacteria</taxon>
        <taxon>Pseudomonadati</taxon>
        <taxon>Pseudomonadota</taxon>
        <taxon>Alphaproteobacteria</taxon>
        <taxon>Sneathiellales</taxon>
        <taxon>Sneathiellaceae</taxon>
        <taxon>Oceanibacterium</taxon>
    </lineage>
</organism>
<dbReference type="InterPro" id="IPR036390">
    <property type="entry name" value="WH_DNA-bd_sf"/>
</dbReference>
<dbReference type="InterPro" id="IPR036388">
    <property type="entry name" value="WH-like_DNA-bd_sf"/>
</dbReference>
<dbReference type="EMBL" id="FWFR01000001">
    <property type="protein sequence ID" value="SLN41554.1"/>
    <property type="molecule type" value="Genomic_DNA"/>
</dbReference>
<reference evidence="6 7" key="1">
    <citation type="submission" date="2017-03" db="EMBL/GenBank/DDBJ databases">
        <authorList>
            <person name="Afonso C.L."/>
            <person name="Miller P.J."/>
            <person name="Scott M.A."/>
            <person name="Spackman E."/>
            <person name="Goraichik I."/>
            <person name="Dimitrov K.M."/>
            <person name="Suarez D.L."/>
            <person name="Swayne D.E."/>
        </authorList>
    </citation>
    <scope>NUCLEOTIDE SEQUENCE [LARGE SCALE GENOMIC DNA]</scope>
    <source>
        <strain evidence="6 7">CECT 7691</strain>
    </source>
</reference>
<dbReference type="Gene3D" id="1.10.10.10">
    <property type="entry name" value="Winged helix-like DNA-binding domain superfamily/Winged helix DNA-binding domain"/>
    <property type="match status" value="1"/>
</dbReference>
<accession>A0A1Y5SNA4</accession>